<gene>
    <name evidence="4" type="ORF">TL08_15225</name>
</gene>
<dbReference type="Gene3D" id="3.20.20.100">
    <property type="entry name" value="NADP-dependent oxidoreductase domain"/>
    <property type="match status" value="1"/>
</dbReference>
<evidence type="ECO:0000256" key="2">
    <source>
        <dbReference type="SAM" id="MobiDB-lite"/>
    </source>
</evidence>
<dbReference type="Proteomes" id="UP000095210">
    <property type="component" value="Chromosome"/>
</dbReference>
<dbReference type="PANTHER" id="PTHR43625">
    <property type="entry name" value="AFLATOXIN B1 ALDEHYDE REDUCTASE"/>
    <property type="match status" value="1"/>
</dbReference>
<evidence type="ECO:0000313" key="5">
    <source>
        <dbReference type="Proteomes" id="UP000095210"/>
    </source>
</evidence>
<dbReference type="NCBIfam" id="NF007695">
    <property type="entry name" value="PRK10376.1"/>
    <property type="match status" value="1"/>
</dbReference>
<dbReference type="InterPro" id="IPR036812">
    <property type="entry name" value="NAD(P)_OxRdtase_dom_sf"/>
</dbReference>
<accession>A0AAC9MYV6</accession>
<dbReference type="GO" id="GO:0005737">
    <property type="term" value="C:cytoplasm"/>
    <property type="evidence" value="ECO:0007669"/>
    <property type="project" value="TreeGrafter"/>
</dbReference>
<dbReference type="InterPro" id="IPR023210">
    <property type="entry name" value="NADP_OxRdtase_dom"/>
</dbReference>
<dbReference type="InterPro" id="IPR050791">
    <property type="entry name" value="Aldo-Keto_reductase"/>
</dbReference>
<evidence type="ECO:0000259" key="3">
    <source>
        <dbReference type="Pfam" id="PF00248"/>
    </source>
</evidence>
<dbReference type="Pfam" id="PF00248">
    <property type="entry name" value="Aldo_ket_red"/>
    <property type="match status" value="1"/>
</dbReference>
<keyword evidence="5" id="KW-1185">Reference proteome</keyword>
<dbReference type="CDD" id="cd19088">
    <property type="entry name" value="AKR_AKR13B1"/>
    <property type="match status" value="1"/>
</dbReference>
<evidence type="ECO:0000313" key="4">
    <source>
        <dbReference type="EMBL" id="AOS63854.1"/>
    </source>
</evidence>
<name>A0AAC9MYV6_9PSEU</name>
<dbReference type="PRINTS" id="PR00069">
    <property type="entry name" value="ALDKETRDTASE"/>
</dbReference>
<dbReference type="InterPro" id="IPR020471">
    <property type="entry name" value="AKR"/>
</dbReference>
<dbReference type="EMBL" id="CP014859">
    <property type="protein sequence ID" value="AOS63854.1"/>
    <property type="molecule type" value="Genomic_DNA"/>
</dbReference>
<feature type="domain" description="NADP-dependent oxidoreductase" evidence="3">
    <location>
        <begin position="79"/>
        <end position="337"/>
    </location>
</feature>
<dbReference type="KEGG" id="ahm:TL08_15225"/>
<reference evidence="5" key="1">
    <citation type="submission" date="2016-03" db="EMBL/GenBank/DDBJ databases">
        <title>Complete genome sequence of the type strain Actinoalloteichus hymeniacidonis DSM 45092.</title>
        <authorList>
            <person name="Schaffert L."/>
            <person name="Albersmeier A."/>
            <person name="Winkler A."/>
            <person name="Kalinowski J."/>
            <person name="Zotchev S."/>
            <person name="Ruckert C."/>
        </authorList>
    </citation>
    <scope>NUCLEOTIDE SEQUENCE [LARGE SCALE GENOMIC DNA]</scope>
    <source>
        <strain evidence="5">HPA177(T) (DSM 45092(T))</strain>
    </source>
</reference>
<organism evidence="4 5">
    <name type="scientific">Actinoalloteichus hymeniacidonis</name>
    <dbReference type="NCBI Taxonomy" id="340345"/>
    <lineage>
        <taxon>Bacteria</taxon>
        <taxon>Bacillati</taxon>
        <taxon>Actinomycetota</taxon>
        <taxon>Actinomycetes</taxon>
        <taxon>Pseudonocardiales</taxon>
        <taxon>Pseudonocardiaceae</taxon>
        <taxon>Actinoalloteichus</taxon>
    </lineage>
</organism>
<dbReference type="AlphaFoldDB" id="A0AAC9MYV6"/>
<protein>
    <submittedName>
        <fullName evidence="4">Oxidoreductase, aryl-alcohol dehydrogenase like protein</fullName>
    </submittedName>
</protein>
<evidence type="ECO:0000256" key="1">
    <source>
        <dbReference type="ARBA" id="ARBA00023002"/>
    </source>
</evidence>
<keyword evidence="1" id="KW-0560">Oxidoreductase</keyword>
<sequence>MISIVSRPPPGYTSQAPVASALRIPPGRRERPRRITGLLPRRVTRPPIPTVEGISMSTSDRPATAAGTFTIGGDLPVRRLGYGTMQLPGPGVWGESRDPEEAVRVLRRAVELGVNFIDTADAYGPFVADHLLKKALHPYPSDLVIATKAGFARTGPGQWVPIGRPEYLRQQVELSLRHLGLERIDLLQLHRIDPSVPLADQVGELAALQQEGKIRHIGLSEVGIAEVEEASRTATIVSVQNLYNLSRRDAEPVLEHASARDMAFIPWFPLATGELARAGGPLASVAEEHGATPAQLALAWLLKRSPVILPIPGTSSVAHLEDNVAAALVDLDDAEYAVLLRSVA</sequence>
<proteinExistence type="predicted"/>
<feature type="region of interest" description="Disordered" evidence="2">
    <location>
        <begin position="46"/>
        <end position="67"/>
    </location>
</feature>
<dbReference type="SUPFAM" id="SSF51430">
    <property type="entry name" value="NAD(P)-linked oxidoreductase"/>
    <property type="match status" value="1"/>
</dbReference>
<dbReference type="GO" id="GO:0016491">
    <property type="term" value="F:oxidoreductase activity"/>
    <property type="evidence" value="ECO:0007669"/>
    <property type="project" value="UniProtKB-KW"/>
</dbReference>
<dbReference type="PANTHER" id="PTHR43625:SF40">
    <property type="entry name" value="ALDO-KETO REDUCTASE YAKC [NADP(+)]"/>
    <property type="match status" value="1"/>
</dbReference>